<dbReference type="PANTHER" id="PTHR45858">
    <property type="entry name" value="FERM DOMAIN CONTAINING PROTEIN"/>
    <property type="match status" value="1"/>
</dbReference>
<dbReference type="AlphaFoldDB" id="A0A671VYM7"/>
<dbReference type="InterPro" id="IPR035963">
    <property type="entry name" value="FERM_2"/>
</dbReference>
<dbReference type="PANTHER" id="PTHR45858:SF2">
    <property type="entry name" value="FERM, ARHGEF AND PLECKSTRIN DOMAIN-CONTAINING PROTEIN 1"/>
    <property type="match status" value="1"/>
</dbReference>
<reference evidence="12" key="1">
    <citation type="submission" date="2021-04" db="EMBL/GenBank/DDBJ databases">
        <authorList>
            <consortium name="Wellcome Sanger Institute Data Sharing"/>
        </authorList>
    </citation>
    <scope>NUCLEOTIDE SEQUENCE [LARGE SCALE GENOMIC DNA]</scope>
</reference>
<dbReference type="PROSITE" id="PS50057">
    <property type="entry name" value="FERM_3"/>
    <property type="match status" value="1"/>
</dbReference>
<keyword evidence="13" id="KW-1185">Reference proteome</keyword>
<feature type="compositionally biased region" description="Basic and acidic residues" evidence="10">
    <location>
        <begin position="426"/>
        <end position="452"/>
    </location>
</feature>
<feature type="compositionally biased region" description="Polar residues" evidence="10">
    <location>
        <begin position="736"/>
        <end position="756"/>
    </location>
</feature>
<name>A0A671VYM7_SPAAU</name>
<dbReference type="InterPro" id="IPR041788">
    <property type="entry name" value="FARP1/FARP2/FRMD7_FERM_C"/>
</dbReference>
<evidence type="ECO:0000259" key="11">
    <source>
        <dbReference type="PROSITE" id="PS50057"/>
    </source>
</evidence>
<reference evidence="12" key="2">
    <citation type="submission" date="2025-08" db="UniProtKB">
        <authorList>
            <consortium name="Ensembl"/>
        </authorList>
    </citation>
    <scope>IDENTIFICATION</scope>
</reference>
<dbReference type="GO" id="GO:0008092">
    <property type="term" value="F:cytoskeletal protein binding"/>
    <property type="evidence" value="ECO:0007669"/>
    <property type="project" value="InterPro"/>
</dbReference>
<dbReference type="InterPro" id="IPR011993">
    <property type="entry name" value="PH-like_dom_sf"/>
</dbReference>
<dbReference type="GO" id="GO:0016020">
    <property type="term" value="C:membrane"/>
    <property type="evidence" value="ECO:0007669"/>
    <property type="project" value="UniProtKB-SubCell"/>
</dbReference>
<feature type="compositionally biased region" description="Polar residues" evidence="10">
    <location>
        <begin position="503"/>
        <end position="518"/>
    </location>
</feature>
<dbReference type="CDD" id="cd17189">
    <property type="entry name" value="FERM_F1_FARP1"/>
    <property type="match status" value="1"/>
</dbReference>
<dbReference type="InterPro" id="IPR000798">
    <property type="entry name" value="Ez/rad/moesin-like"/>
</dbReference>
<dbReference type="InterPro" id="IPR051835">
    <property type="entry name" value="RAC1-GEF"/>
</dbReference>
<dbReference type="SMART" id="SM00295">
    <property type="entry name" value="B41"/>
    <property type="match status" value="1"/>
</dbReference>
<dbReference type="SUPFAM" id="SSF50729">
    <property type="entry name" value="PH domain-like"/>
    <property type="match status" value="1"/>
</dbReference>
<dbReference type="GO" id="GO:0005737">
    <property type="term" value="C:cytoplasm"/>
    <property type="evidence" value="ECO:0007669"/>
    <property type="project" value="UniProtKB-SubCell"/>
</dbReference>
<feature type="region of interest" description="Disordered" evidence="10">
    <location>
        <begin position="365"/>
        <end position="465"/>
    </location>
</feature>
<keyword evidence="7" id="KW-0770">Synapse</keyword>
<evidence type="ECO:0000256" key="5">
    <source>
        <dbReference type="ARBA" id="ARBA00022658"/>
    </source>
</evidence>
<feature type="region of interest" description="Disordered" evidence="10">
    <location>
        <begin position="608"/>
        <end position="670"/>
    </location>
</feature>
<dbReference type="FunFam" id="2.30.29.30:FF:000002">
    <property type="entry name" value="Band 4.1-like protein 5 isoform 1"/>
    <property type="match status" value="1"/>
</dbReference>
<dbReference type="Pfam" id="PF00373">
    <property type="entry name" value="FERM_M"/>
    <property type="match status" value="1"/>
</dbReference>
<dbReference type="GO" id="GO:0005085">
    <property type="term" value="F:guanyl-nucleotide exchange factor activity"/>
    <property type="evidence" value="ECO:0007669"/>
    <property type="project" value="UniProtKB-KW"/>
</dbReference>
<evidence type="ECO:0000256" key="7">
    <source>
        <dbReference type="ARBA" id="ARBA00023018"/>
    </source>
</evidence>
<evidence type="ECO:0000256" key="1">
    <source>
        <dbReference type="ARBA" id="ARBA00004370"/>
    </source>
</evidence>
<evidence type="ECO:0000256" key="6">
    <source>
        <dbReference type="ARBA" id="ARBA00022737"/>
    </source>
</evidence>
<feature type="compositionally biased region" description="Polar residues" evidence="10">
    <location>
        <begin position="547"/>
        <end position="570"/>
    </location>
</feature>
<feature type="compositionally biased region" description="Polar residues" evidence="10">
    <location>
        <begin position="411"/>
        <end position="424"/>
    </location>
</feature>
<dbReference type="SMART" id="SM01196">
    <property type="entry name" value="FERM_C"/>
    <property type="match status" value="1"/>
</dbReference>
<dbReference type="FunFam" id="3.10.20.90:FF:000040">
    <property type="entry name" value="FERM, RhoGEF and pleckstrin domain-containing protein"/>
    <property type="match status" value="1"/>
</dbReference>
<dbReference type="Gene3D" id="2.30.29.30">
    <property type="entry name" value="Pleckstrin-homology domain (PH domain)/Phosphotyrosine-binding domain (PTB)"/>
    <property type="match status" value="1"/>
</dbReference>
<reference evidence="12" key="3">
    <citation type="submission" date="2025-09" db="UniProtKB">
        <authorList>
            <consortium name="Ensembl"/>
        </authorList>
    </citation>
    <scope>IDENTIFICATION</scope>
</reference>
<dbReference type="Gene3D" id="1.20.80.10">
    <property type="match status" value="1"/>
</dbReference>
<feature type="compositionally biased region" description="Polar residues" evidence="10">
    <location>
        <begin position="578"/>
        <end position="590"/>
    </location>
</feature>
<evidence type="ECO:0000313" key="13">
    <source>
        <dbReference type="Proteomes" id="UP000472265"/>
    </source>
</evidence>
<dbReference type="InterPro" id="IPR019749">
    <property type="entry name" value="Band_41_domain"/>
</dbReference>
<dbReference type="GeneTree" id="ENSGT00940000155318"/>
<feature type="region of interest" description="Disordered" evidence="10">
    <location>
        <begin position="543"/>
        <end position="594"/>
    </location>
</feature>
<dbReference type="SMART" id="SM01195">
    <property type="entry name" value="FA"/>
    <property type="match status" value="1"/>
</dbReference>
<dbReference type="SUPFAM" id="SSF47031">
    <property type="entry name" value="Second domain of FERM"/>
    <property type="match status" value="1"/>
</dbReference>
<keyword evidence="6" id="KW-0677">Repeat</keyword>
<dbReference type="InterPro" id="IPR014847">
    <property type="entry name" value="FA"/>
</dbReference>
<dbReference type="InterPro" id="IPR019747">
    <property type="entry name" value="FERM_CS"/>
</dbReference>
<dbReference type="PRINTS" id="PR00661">
    <property type="entry name" value="ERMFAMILY"/>
</dbReference>
<dbReference type="Pfam" id="PF09380">
    <property type="entry name" value="FERM_C"/>
    <property type="match status" value="1"/>
</dbReference>
<keyword evidence="8" id="KW-0472">Membrane</keyword>
<dbReference type="Proteomes" id="UP000472265">
    <property type="component" value="Chromosome 9"/>
</dbReference>
<comment type="subcellular location">
    <subcellularLocation>
        <location evidence="3">Cell projection</location>
        <location evidence="3">Dendritic spine</location>
    </subcellularLocation>
    <subcellularLocation>
        <location evidence="2">Cytoplasm</location>
    </subcellularLocation>
    <subcellularLocation>
        <location evidence="1">Membrane</location>
    </subcellularLocation>
</comment>
<protein>
    <submittedName>
        <fullName evidence="12">FERM, ARH/RhoGEF and pleckstrin domain protein 1</fullName>
    </submittedName>
</protein>
<evidence type="ECO:0000313" key="12">
    <source>
        <dbReference type="Ensembl" id="ENSSAUP00010032008.1"/>
    </source>
</evidence>
<evidence type="ECO:0000256" key="4">
    <source>
        <dbReference type="ARBA" id="ARBA00022490"/>
    </source>
</evidence>
<keyword evidence="5" id="KW-0344">Guanine-nucleotide releasing factor</keyword>
<keyword evidence="4" id="KW-0963">Cytoplasm</keyword>
<evidence type="ECO:0000256" key="9">
    <source>
        <dbReference type="ARBA" id="ARBA00023273"/>
    </source>
</evidence>
<proteinExistence type="predicted"/>
<dbReference type="InterPro" id="IPR029071">
    <property type="entry name" value="Ubiquitin-like_domsf"/>
</dbReference>
<dbReference type="InterPro" id="IPR000299">
    <property type="entry name" value="FERM_domain"/>
</dbReference>
<evidence type="ECO:0000256" key="10">
    <source>
        <dbReference type="SAM" id="MobiDB-lite"/>
    </source>
</evidence>
<dbReference type="PROSITE" id="PS00660">
    <property type="entry name" value="FERM_1"/>
    <property type="match status" value="1"/>
</dbReference>
<dbReference type="Gene3D" id="3.10.20.90">
    <property type="entry name" value="Phosphatidylinositol 3-kinase Catalytic Subunit, Chain A, domain 1"/>
    <property type="match status" value="1"/>
</dbReference>
<sequence>MAEPDPEPMASGAGQRLGAPETLGISTLDPGHRPPAMPPGRHVTIRVRMLDDTEELFDISQKASGKVLFDLVCSHMNLIEGDYFGLEFQNHQKMMVWLDHIKPIIKQLRRPKHTILRFAVKFFPPDHAQLLEELTRYLFALQIKQDVSIGRLTCNDSSAALMVSHIIQSEIGDFEESQCRSHLLNNNYIPDQMPLIDKIMEFHSKNIGQTPAESDYQLLEVARRLEMYGIRLHPAKDREGTRLSLAVAHTGVLVFQGHTKINAFNWSKVRKLSFKRKRFLIKLRPDLNSSYQDTLEFLMGSRDCCKVFWKICVEYHAFFRLFEEPKPKPKPVLFTRGSSFRFSGRTQKQVMDYVKESEFKKIPFERKHSRVQHNSRLSPLPSPRHHEVPTEVISATPHDSPNAVDTHHDNPSCSRITRASPSHQRNGHDDRKGSVSRTEDRRGSTRQTHPEHLSTGPTSLSPRGSCSSVPYIDFNALDSEYTLSRDHTRRLNQGSREQLCRGSGSSINGPLQAQQAQQEHFLGRMQYRESPSSSRQLFNMSHELDSSSRQSYQKVDQSPVYSSMADPSSFNRERHCSSPLTVQHVSSRSVAHSPAMETYHQSAHVGYAEQNGYSPSPLHFDEGRYSPIPSRSLHLQKPSKVPHHSDADPDQGVSSPGHGSRPVLESRPVLSRAERMAALERRMVANGLSAPGRSRASLGHKRLGHAGVTHVGAVQMNDCTNTSGSESSESEVETSRGNCSSPMFGNSVEANSTSPIPRNKFSFGSLQLDEEADEDGCHVFSDEDGGQIFSC</sequence>
<dbReference type="CDD" id="cd14473">
    <property type="entry name" value="FERM_B-lobe"/>
    <property type="match status" value="1"/>
</dbReference>
<dbReference type="Ensembl" id="ENSSAUT00010033716.1">
    <property type="protein sequence ID" value="ENSSAUP00010032008.1"/>
    <property type="gene ID" value="ENSSAUG00010013566.1"/>
</dbReference>
<dbReference type="Pfam" id="PF08736">
    <property type="entry name" value="FA"/>
    <property type="match status" value="1"/>
</dbReference>
<dbReference type="GO" id="GO:0043197">
    <property type="term" value="C:dendritic spine"/>
    <property type="evidence" value="ECO:0007669"/>
    <property type="project" value="UniProtKB-SubCell"/>
</dbReference>
<evidence type="ECO:0000256" key="3">
    <source>
        <dbReference type="ARBA" id="ARBA00004552"/>
    </source>
</evidence>
<feature type="compositionally biased region" description="Polar residues" evidence="10">
    <location>
        <begin position="455"/>
        <end position="465"/>
    </location>
</feature>
<accession>A0A671VYM7</accession>
<feature type="region of interest" description="Disordered" evidence="10">
    <location>
        <begin position="487"/>
        <end position="518"/>
    </location>
</feature>
<dbReference type="SUPFAM" id="SSF54236">
    <property type="entry name" value="Ubiquitin-like"/>
    <property type="match status" value="1"/>
</dbReference>
<keyword evidence="9" id="KW-0966">Cell projection</keyword>
<dbReference type="Pfam" id="PF09379">
    <property type="entry name" value="FERM_N"/>
    <property type="match status" value="1"/>
</dbReference>
<dbReference type="PRINTS" id="PR00935">
    <property type="entry name" value="BAND41"/>
</dbReference>
<dbReference type="InterPro" id="IPR018979">
    <property type="entry name" value="FERM_N"/>
</dbReference>
<evidence type="ECO:0000256" key="2">
    <source>
        <dbReference type="ARBA" id="ARBA00004496"/>
    </source>
</evidence>
<gene>
    <name evidence="12" type="primary">FARP1</name>
</gene>
<dbReference type="InterPro" id="IPR014352">
    <property type="entry name" value="FERM/acyl-CoA-bd_prot_sf"/>
</dbReference>
<evidence type="ECO:0000256" key="8">
    <source>
        <dbReference type="ARBA" id="ARBA00023136"/>
    </source>
</evidence>
<feature type="region of interest" description="Disordered" evidence="10">
    <location>
        <begin position="718"/>
        <end position="767"/>
    </location>
</feature>
<dbReference type="InterPro" id="IPR019748">
    <property type="entry name" value="FERM_central"/>
</dbReference>
<organism evidence="12 13">
    <name type="scientific">Sparus aurata</name>
    <name type="common">Gilthead sea bream</name>
    <dbReference type="NCBI Taxonomy" id="8175"/>
    <lineage>
        <taxon>Eukaryota</taxon>
        <taxon>Metazoa</taxon>
        <taxon>Chordata</taxon>
        <taxon>Craniata</taxon>
        <taxon>Vertebrata</taxon>
        <taxon>Euteleostomi</taxon>
        <taxon>Actinopterygii</taxon>
        <taxon>Neopterygii</taxon>
        <taxon>Teleostei</taxon>
        <taxon>Neoteleostei</taxon>
        <taxon>Acanthomorphata</taxon>
        <taxon>Eupercaria</taxon>
        <taxon>Spariformes</taxon>
        <taxon>Sparidae</taxon>
        <taxon>Sparus</taxon>
    </lineage>
</organism>
<feature type="region of interest" description="Disordered" evidence="10">
    <location>
        <begin position="1"/>
        <end position="40"/>
    </location>
</feature>
<dbReference type="CDD" id="cd13193">
    <property type="entry name" value="FERM_C_FARP1-like"/>
    <property type="match status" value="1"/>
</dbReference>
<dbReference type="FunFam" id="1.20.80.10:FF:000005">
    <property type="entry name" value="FERM, RhoGEF and pleckstrin domain-containing protein 1"/>
    <property type="match status" value="1"/>
</dbReference>
<feature type="domain" description="FERM" evidence="11">
    <location>
        <begin position="43"/>
        <end position="323"/>
    </location>
</feature>
<dbReference type="InterPro" id="IPR018980">
    <property type="entry name" value="FERM_PH-like_C"/>
</dbReference>